<dbReference type="Gene3D" id="3.90.220.20">
    <property type="entry name" value="DNA methylase specificity domains"/>
    <property type="match status" value="2"/>
</dbReference>
<comment type="caution">
    <text evidence="6">The sequence shown here is derived from an EMBL/GenBank/DDBJ whole genome shotgun (WGS) entry which is preliminary data.</text>
</comment>
<evidence type="ECO:0000256" key="3">
    <source>
        <dbReference type="ARBA" id="ARBA00023125"/>
    </source>
</evidence>
<dbReference type="GO" id="GO:0009307">
    <property type="term" value="P:DNA restriction-modification system"/>
    <property type="evidence" value="ECO:0007669"/>
    <property type="project" value="UniProtKB-KW"/>
</dbReference>
<dbReference type="InterPro" id="IPR000055">
    <property type="entry name" value="Restrct_endonuc_typeI_TRD"/>
</dbReference>
<dbReference type="EMBL" id="JACHJP010000009">
    <property type="protein sequence ID" value="MBB4919160.1"/>
    <property type="molecule type" value="Genomic_DNA"/>
</dbReference>
<dbReference type="SUPFAM" id="SSF116734">
    <property type="entry name" value="DNA methylase specificity domain"/>
    <property type="match status" value="2"/>
</dbReference>
<dbReference type="AlphaFoldDB" id="A0A7W7QSU2"/>
<keyword evidence="3" id="KW-0238">DNA-binding</keyword>
<evidence type="ECO:0000256" key="1">
    <source>
        <dbReference type="ARBA" id="ARBA00010923"/>
    </source>
</evidence>
<evidence type="ECO:0000256" key="4">
    <source>
        <dbReference type="ARBA" id="ARBA00038652"/>
    </source>
</evidence>
<dbReference type="Proteomes" id="UP000552644">
    <property type="component" value="Unassembled WGS sequence"/>
</dbReference>
<gene>
    <name evidence="6" type="ORF">FHS44_006302</name>
</gene>
<accession>A0A7W7QSU2</accession>
<protein>
    <submittedName>
        <fullName evidence="6">Type I restriction enzyme S subunit</fullName>
        <ecNumber evidence="6">3.1.21.3</ecNumber>
    </submittedName>
</protein>
<keyword evidence="6" id="KW-0378">Hydrolase</keyword>
<keyword evidence="2" id="KW-0680">Restriction system</keyword>
<dbReference type="PANTHER" id="PTHR43140:SF1">
    <property type="entry name" value="TYPE I RESTRICTION ENZYME ECOKI SPECIFICITY SUBUNIT"/>
    <property type="match status" value="1"/>
</dbReference>
<evidence type="ECO:0000259" key="5">
    <source>
        <dbReference type="Pfam" id="PF01420"/>
    </source>
</evidence>
<dbReference type="GO" id="GO:0003677">
    <property type="term" value="F:DNA binding"/>
    <property type="evidence" value="ECO:0007669"/>
    <property type="project" value="UniProtKB-KW"/>
</dbReference>
<dbReference type="Pfam" id="PF01420">
    <property type="entry name" value="Methylase_S"/>
    <property type="match status" value="1"/>
</dbReference>
<dbReference type="CDD" id="cd17260">
    <property type="entry name" value="RMtype1_S_EcoEI-TRD1-CR1_like"/>
    <property type="match status" value="1"/>
</dbReference>
<reference evidence="6 7" key="1">
    <citation type="submission" date="2020-08" db="EMBL/GenBank/DDBJ databases">
        <title>Genomic Encyclopedia of Type Strains, Phase III (KMG-III): the genomes of soil and plant-associated and newly described type strains.</title>
        <authorList>
            <person name="Whitman W."/>
        </authorList>
    </citation>
    <scope>NUCLEOTIDE SEQUENCE [LARGE SCALE GENOMIC DNA]</scope>
    <source>
        <strain evidence="6 7">CECT 8840</strain>
    </source>
</reference>
<comment type="subunit">
    <text evidence="4">The methyltransferase is composed of M and S polypeptides.</text>
</comment>
<proteinExistence type="inferred from homology"/>
<evidence type="ECO:0000256" key="2">
    <source>
        <dbReference type="ARBA" id="ARBA00022747"/>
    </source>
</evidence>
<dbReference type="PANTHER" id="PTHR43140">
    <property type="entry name" value="TYPE-1 RESTRICTION ENZYME ECOKI SPECIFICITY PROTEIN"/>
    <property type="match status" value="1"/>
</dbReference>
<keyword evidence="7" id="KW-1185">Reference proteome</keyword>
<dbReference type="InterPro" id="IPR044946">
    <property type="entry name" value="Restrct_endonuc_typeI_TRD_sf"/>
</dbReference>
<dbReference type="EC" id="3.1.21.3" evidence="6"/>
<name>A0A7W7QSU2_9ACTN</name>
<dbReference type="GO" id="GO:0009035">
    <property type="term" value="F:type I site-specific deoxyribonuclease activity"/>
    <property type="evidence" value="ECO:0007669"/>
    <property type="project" value="UniProtKB-EC"/>
</dbReference>
<evidence type="ECO:0000313" key="6">
    <source>
        <dbReference type="EMBL" id="MBB4919160.1"/>
    </source>
</evidence>
<evidence type="ECO:0000313" key="7">
    <source>
        <dbReference type="Proteomes" id="UP000552644"/>
    </source>
</evidence>
<dbReference type="InterPro" id="IPR051212">
    <property type="entry name" value="Type-I_RE_S_subunit"/>
</dbReference>
<feature type="domain" description="Type I restriction modification DNA specificity" evidence="5">
    <location>
        <begin position="95"/>
        <end position="167"/>
    </location>
</feature>
<sequence>MSLMRLRYVAQINPSCPAFDGLHDEAELTFLPMENVWPGDRLDLGQRRTKSSVATGYTRFQNGDVLVPKITPTFEASRSVWVADGLVNGTGAGTTELHVLRPGAEIDPRFLLCITHSHPFLKLGEAEMYGVAGQKRVPDEFIRNFAVEVPPLEDQRRIADFLDAEVAQIARIELVQRAALSKIDERDRAFLDFELDRLFARFGAIPFRRVIRRIEQGSSPQCDSTPAEDGEWGVLKISSVKRGTFFPKENKRLPESVIPVRRYAVRDGDLLITRANTPELVGDVAVVDQSPRMLLLPDLIYRVELWGGLLPEFSSIVLRGSRVRGLIQATARGTSQSMVKLRGEDIREWPIPNVDLAEQRKVIKRVAVQQAVTSSLRFRIGRQLELLAERKQALITAAVTGRIDVTTMRGIRE</sequence>
<organism evidence="6 7">
    <name type="scientific">Streptosporangium saharense</name>
    <dbReference type="NCBI Taxonomy" id="1706840"/>
    <lineage>
        <taxon>Bacteria</taxon>
        <taxon>Bacillati</taxon>
        <taxon>Actinomycetota</taxon>
        <taxon>Actinomycetes</taxon>
        <taxon>Streptosporangiales</taxon>
        <taxon>Streptosporangiaceae</taxon>
        <taxon>Streptosporangium</taxon>
    </lineage>
</organism>
<comment type="similarity">
    <text evidence="1">Belongs to the type-I restriction system S methylase family.</text>
</comment>